<gene>
    <name evidence="2" type="ORF">AB5J53_46430</name>
</gene>
<evidence type="ECO:0000313" key="2">
    <source>
        <dbReference type="EMBL" id="XDQ58547.1"/>
    </source>
</evidence>
<proteinExistence type="predicted"/>
<dbReference type="EMBL" id="CP163443">
    <property type="protein sequence ID" value="XDQ58547.1"/>
    <property type="molecule type" value="Genomic_DNA"/>
</dbReference>
<dbReference type="InterPro" id="IPR007349">
    <property type="entry name" value="DUF418"/>
</dbReference>
<name>A0AB39RTD7_9ACTN</name>
<evidence type="ECO:0000259" key="1">
    <source>
        <dbReference type="Pfam" id="PF04235"/>
    </source>
</evidence>
<dbReference type="RefSeq" id="WP_369251593.1">
    <property type="nucleotide sequence ID" value="NZ_CP163443.1"/>
</dbReference>
<feature type="domain" description="DUF418" evidence="1">
    <location>
        <begin position="7"/>
        <end position="60"/>
    </location>
</feature>
<dbReference type="AlphaFoldDB" id="A0AB39RTD7"/>
<organism evidence="2">
    <name type="scientific">Streptomyces sp. R41</name>
    <dbReference type="NCBI Taxonomy" id="3238632"/>
    <lineage>
        <taxon>Bacteria</taxon>
        <taxon>Bacillati</taxon>
        <taxon>Actinomycetota</taxon>
        <taxon>Actinomycetes</taxon>
        <taxon>Kitasatosporales</taxon>
        <taxon>Streptomycetaceae</taxon>
        <taxon>Streptomyces</taxon>
    </lineage>
</organism>
<accession>A0AB39RTD7</accession>
<dbReference type="Pfam" id="PF04235">
    <property type="entry name" value="DUF418"/>
    <property type="match status" value="1"/>
</dbReference>
<sequence>MFLTAHVFRVIGIGVLGRKELPGSPPHVPLGFIATVTVFATLWSRSFRRGPLEWQLGRATKVGECVR</sequence>
<protein>
    <submittedName>
        <fullName evidence="2">DUF418 domain-containing protein</fullName>
    </submittedName>
</protein>
<reference evidence="2" key="1">
    <citation type="submission" date="2024-07" db="EMBL/GenBank/DDBJ databases">
        <authorList>
            <person name="Yu S.T."/>
        </authorList>
    </citation>
    <scope>NUCLEOTIDE SEQUENCE</scope>
    <source>
        <strain evidence="2">R41</strain>
    </source>
</reference>